<name>A0A2N9J0G4_FAGSY</name>
<dbReference type="InterPro" id="IPR012459">
    <property type="entry name" value="Rrp15"/>
</dbReference>
<dbReference type="PANTHER" id="PTHR13245">
    <property type="entry name" value="RRP15-LIKE PROTEIN"/>
    <property type="match status" value="1"/>
</dbReference>
<comment type="similarity">
    <text evidence="1">Belongs to the RRP15 family.</text>
</comment>
<feature type="compositionally biased region" description="Basic residues" evidence="2">
    <location>
        <begin position="39"/>
        <end position="56"/>
    </location>
</feature>
<dbReference type="GO" id="GO:0030687">
    <property type="term" value="C:preribosome, large subunit precursor"/>
    <property type="evidence" value="ECO:0007669"/>
    <property type="project" value="TreeGrafter"/>
</dbReference>
<reference evidence="3" key="1">
    <citation type="submission" date="2018-02" db="EMBL/GenBank/DDBJ databases">
        <authorList>
            <person name="Cohen D.B."/>
            <person name="Kent A.D."/>
        </authorList>
    </citation>
    <scope>NUCLEOTIDE SEQUENCE</scope>
</reference>
<dbReference type="GO" id="GO:0000470">
    <property type="term" value="P:maturation of LSU-rRNA"/>
    <property type="evidence" value="ECO:0007669"/>
    <property type="project" value="TreeGrafter"/>
</dbReference>
<organism evidence="3">
    <name type="scientific">Fagus sylvatica</name>
    <name type="common">Beechnut</name>
    <dbReference type="NCBI Taxonomy" id="28930"/>
    <lineage>
        <taxon>Eukaryota</taxon>
        <taxon>Viridiplantae</taxon>
        <taxon>Streptophyta</taxon>
        <taxon>Embryophyta</taxon>
        <taxon>Tracheophyta</taxon>
        <taxon>Spermatophyta</taxon>
        <taxon>Magnoliopsida</taxon>
        <taxon>eudicotyledons</taxon>
        <taxon>Gunneridae</taxon>
        <taxon>Pentapetalae</taxon>
        <taxon>rosids</taxon>
        <taxon>fabids</taxon>
        <taxon>Fagales</taxon>
        <taxon>Fagaceae</taxon>
        <taxon>Fagus</taxon>
    </lineage>
</organism>
<feature type="compositionally biased region" description="Basic residues" evidence="2">
    <location>
        <begin position="14"/>
        <end position="30"/>
    </location>
</feature>
<dbReference type="AlphaFoldDB" id="A0A2N9J0G4"/>
<dbReference type="PANTHER" id="PTHR13245:SF14">
    <property type="entry name" value="RRP15-LIKE PROTEIN"/>
    <property type="match status" value="1"/>
</dbReference>
<gene>
    <name evidence="3" type="ORF">FSB_LOCUS57967</name>
</gene>
<dbReference type="GO" id="GO:0000460">
    <property type="term" value="P:maturation of 5.8S rRNA"/>
    <property type="evidence" value="ECO:0007669"/>
    <property type="project" value="TreeGrafter"/>
</dbReference>
<sequence length="323" mass="36378">MAEETHVAEAAKFPNKRKLGKRKASKSRKKPNFDGRTSNKPKKIDRKMRKLFRKRAREYNSDEDEDEDDIDNDNDDENSMPVIRHDVESEKEEADAEAEEGEDVNLNGDNGVSDDEKEESNRIQPGITQLVDGSRAFRMAFKSIINKMVPHDILGPVMSAHKKLIGEKLAEEEAERKYKGEAKKEKQLLGEKGHVKPANYLDSQEKFLIGVATKGVSMVKLFNAVNKAQHAQKGLDPSRHKDAKAIRKRRKEAFFSKLGKTSKSAAKGHTSKGEADGEGPAWAPLRDNYMLTNSKLKDWDKMLETTVADDFGRMSEDSSSDDD</sequence>
<evidence type="ECO:0000256" key="2">
    <source>
        <dbReference type="SAM" id="MobiDB-lite"/>
    </source>
</evidence>
<feature type="region of interest" description="Disordered" evidence="2">
    <location>
        <begin position="257"/>
        <end position="287"/>
    </location>
</feature>
<protein>
    <recommendedName>
        <fullName evidence="4">RRP15-like protein</fullName>
    </recommendedName>
</protein>
<feature type="compositionally biased region" description="Acidic residues" evidence="2">
    <location>
        <begin position="89"/>
        <end position="103"/>
    </location>
</feature>
<feature type="region of interest" description="Disordered" evidence="2">
    <location>
        <begin position="1"/>
        <end position="126"/>
    </location>
</feature>
<dbReference type="Pfam" id="PF07890">
    <property type="entry name" value="Rrp15p"/>
    <property type="match status" value="1"/>
</dbReference>
<accession>A0A2N9J0G4</accession>
<evidence type="ECO:0008006" key="4">
    <source>
        <dbReference type="Google" id="ProtNLM"/>
    </source>
</evidence>
<evidence type="ECO:0000256" key="1">
    <source>
        <dbReference type="ARBA" id="ARBA00007462"/>
    </source>
</evidence>
<feature type="compositionally biased region" description="Acidic residues" evidence="2">
    <location>
        <begin position="61"/>
        <end position="78"/>
    </location>
</feature>
<dbReference type="EMBL" id="OIVN01006301">
    <property type="protein sequence ID" value="SPD30085.1"/>
    <property type="molecule type" value="Genomic_DNA"/>
</dbReference>
<evidence type="ECO:0000313" key="3">
    <source>
        <dbReference type="EMBL" id="SPD30085.1"/>
    </source>
</evidence>
<proteinExistence type="inferred from homology"/>